<gene>
    <name evidence="2" type="ORF">TELCIR_03453</name>
</gene>
<keyword evidence="1" id="KW-1133">Transmembrane helix</keyword>
<evidence type="ECO:0000313" key="2">
    <source>
        <dbReference type="EMBL" id="PIO74537.1"/>
    </source>
</evidence>
<dbReference type="EMBL" id="KZ345260">
    <property type="protein sequence ID" value="PIO74537.1"/>
    <property type="molecule type" value="Genomic_DNA"/>
</dbReference>
<evidence type="ECO:0000256" key="1">
    <source>
        <dbReference type="SAM" id="Phobius"/>
    </source>
</evidence>
<keyword evidence="3" id="KW-1185">Reference proteome</keyword>
<evidence type="ECO:0000313" key="3">
    <source>
        <dbReference type="Proteomes" id="UP000230423"/>
    </source>
</evidence>
<dbReference type="AlphaFoldDB" id="A0A2G9UWD8"/>
<name>A0A2G9UWD8_TELCI</name>
<sequence>MPAMMTLWAGYFSRGTCSFIECNSLFNVQKIFLYTGHSRIFGVKHSLIYALLGYNWQISPVFVESWFGFAWFCIYLVMTS</sequence>
<organism evidence="2 3">
    <name type="scientific">Teladorsagia circumcincta</name>
    <name type="common">Brown stomach worm</name>
    <name type="synonym">Ostertagia circumcincta</name>
    <dbReference type="NCBI Taxonomy" id="45464"/>
    <lineage>
        <taxon>Eukaryota</taxon>
        <taxon>Metazoa</taxon>
        <taxon>Ecdysozoa</taxon>
        <taxon>Nematoda</taxon>
        <taxon>Chromadorea</taxon>
        <taxon>Rhabditida</taxon>
        <taxon>Rhabditina</taxon>
        <taxon>Rhabditomorpha</taxon>
        <taxon>Strongyloidea</taxon>
        <taxon>Trichostrongylidae</taxon>
        <taxon>Teladorsagia</taxon>
    </lineage>
</organism>
<keyword evidence="1" id="KW-0472">Membrane</keyword>
<keyword evidence="1" id="KW-0812">Transmembrane</keyword>
<accession>A0A2G9UWD8</accession>
<reference evidence="2 3" key="1">
    <citation type="submission" date="2015-09" db="EMBL/GenBank/DDBJ databases">
        <title>Draft genome of the parasitic nematode Teladorsagia circumcincta isolate WARC Sus (inbred).</title>
        <authorList>
            <person name="Mitreva M."/>
        </authorList>
    </citation>
    <scope>NUCLEOTIDE SEQUENCE [LARGE SCALE GENOMIC DNA]</scope>
    <source>
        <strain evidence="2 3">S</strain>
    </source>
</reference>
<dbReference type="Proteomes" id="UP000230423">
    <property type="component" value="Unassembled WGS sequence"/>
</dbReference>
<protein>
    <submittedName>
        <fullName evidence="2">Uncharacterized protein</fullName>
    </submittedName>
</protein>
<proteinExistence type="predicted"/>
<feature type="transmembrane region" description="Helical" evidence="1">
    <location>
        <begin position="56"/>
        <end position="78"/>
    </location>
</feature>